<dbReference type="AlphaFoldDB" id="A0AAV7S759"/>
<name>A0AAV7S759_PLEWA</name>
<dbReference type="Proteomes" id="UP001066276">
    <property type="component" value="Chromosome 4_2"/>
</dbReference>
<reference evidence="2" key="1">
    <citation type="journal article" date="2022" name="bioRxiv">
        <title>Sequencing and chromosome-scale assembly of the giantPleurodeles waltlgenome.</title>
        <authorList>
            <person name="Brown T."/>
            <person name="Elewa A."/>
            <person name="Iarovenko S."/>
            <person name="Subramanian E."/>
            <person name="Araus A.J."/>
            <person name="Petzold A."/>
            <person name="Susuki M."/>
            <person name="Suzuki K.-i.T."/>
            <person name="Hayashi T."/>
            <person name="Toyoda A."/>
            <person name="Oliveira C."/>
            <person name="Osipova E."/>
            <person name="Leigh N.D."/>
            <person name="Simon A."/>
            <person name="Yun M.H."/>
        </authorList>
    </citation>
    <scope>NUCLEOTIDE SEQUENCE</scope>
    <source>
        <strain evidence="2">20211129_DDA</strain>
        <tissue evidence="2">Liver</tissue>
    </source>
</reference>
<evidence type="ECO:0000313" key="2">
    <source>
        <dbReference type="EMBL" id="KAJ1159990.1"/>
    </source>
</evidence>
<keyword evidence="3" id="KW-1185">Reference proteome</keyword>
<feature type="compositionally biased region" description="Basic residues" evidence="1">
    <location>
        <begin position="12"/>
        <end position="26"/>
    </location>
</feature>
<comment type="caution">
    <text evidence="2">The sequence shown here is derived from an EMBL/GenBank/DDBJ whole genome shotgun (WGS) entry which is preliminary data.</text>
</comment>
<feature type="region of interest" description="Disordered" evidence="1">
    <location>
        <begin position="1"/>
        <end position="27"/>
    </location>
</feature>
<sequence>MLAVGSSGTLSNHRHPGSGSRKRKKGCGQGFLMLSATTDMWALGVRRKKKGCGQKEMFWGLLSLESPTSLGDLVLPAYEPEGLLAVQGPWGWGYSHCADKRYAILLRGMRVGCTRQKTM</sequence>
<gene>
    <name evidence="2" type="ORF">NDU88_000493</name>
</gene>
<accession>A0AAV7S759</accession>
<evidence type="ECO:0000313" key="3">
    <source>
        <dbReference type="Proteomes" id="UP001066276"/>
    </source>
</evidence>
<organism evidence="2 3">
    <name type="scientific">Pleurodeles waltl</name>
    <name type="common">Iberian ribbed newt</name>
    <dbReference type="NCBI Taxonomy" id="8319"/>
    <lineage>
        <taxon>Eukaryota</taxon>
        <taxon>Metazoa</taxon>
        <taxon>Chordata</taxon>
        <taxon>Craniata</taxon>
        <taxon>Vertebrata</taxon>
        <taxon>Euteleostomi</taxon>
        <taxon>Amphibia</taxon>
        <taxon>Batrachia</taxon>
        <taxon>Caudata</taxon>
        <taxon>Salamandroidea</taxon>
        <taxon>Salamandridae</taxon>
        <taxon>Pleurodelinae</taxon>
        <taxon>Pleurodeles</taxon>
    </lineage>
</organism>
<proteinExistence type="predicted"/>
<feature type="compositionally biased region" description="Polar residues" evidence="1">
    <location>
        <begin position="1"/>
        <end position="11"/>
    </location>
</feature>
<protein>
    <submittedName>
        <fullName evidence="2">Uncharacterized protein</fullName>
    </submittedName>
</protein>
<evidence type="ECO:0000256" key="1">
    <source>
        <dbReference type="SAM" id="MobiDB-lite"/>
    </source>
</evidence>
<dbReference type="EMBL" id="JANPWB010000008">
    <property type="protein sequence ID" value="KAJ1159990.1"/>
    <property type="molecule type" value="Genomic_DNA"/>
</dbReference>